<dbReference type="PANTHER" id="PTHR10989:SF16">
    <property type="entry name" value="AT02829P-RELATED"/>
    <property type="match status" value="1"/>
</dbReference>
<evidence type="ECO:0000256" key="2">
    <source>
        <dbReference type="ARBA" id="ARBA00022692"/>
    </source>
</evidence>
<dbReference type="PANTHER" id="PTHR10989">
    <property type="entry name" value="ANDROGEN-INDUCED PROTEIN 1-RELATED"/>
    <property type="match status" value="1"/>
</dbReference>
<dbReference type="InParanoid" id="I3EIC1"/>
<protein>
    <submittedName>
        <fullName evidence="6">Uncharacterized protein</fullName>
    </submittedName>
</protein>
<feature type="transmembrane region" description="Helical" evidence="5">
    <location>
        <begin position="203"/>
        <end position="222"/>
    </location>
</feature>
<accession>I3EIC1</accession>
<name>I3EIC1_NEMP3</name>
<dbReference type="GO" id="GO:0012505">
    <property type="term" value="C:endomembrane system"/>
    <property type="evidence" value="ECO:0007669"/>
    <property type="project" value="UniProtKB-SubCell"/>
</dbReference>
<keyword evidence="2 5" id="KW-0812">Transmembrane</keyword>
<evidence type="ECO:0000256" key="4">
    <source>
        <dbReference type="ARBA" id="ARBA00023136"/>
    </source>
</evidence>
<feature type="transmembrane region" description="Helical" evidence="5">
    <location>
        <begin position="52"/>
        <end position="73"/>
    </location>
</feature>
<evidence type="ECO:0000256" key="5">
    <source>
        <dbReference type="SAM" id="Phobius"/>
    </source>
</evidence>
<dbReference type="Pfam" id="PF04750">
    <property type="entry name" value="Far-17a_AIG1"/>
    <property type="match status" value="1"/>
</dbReference>
<reference evidence="6" key="1">
    <citation type="submission" date="2011-01" db="EMBL/GenBank/DDBJ databases">
        <title>The Genome Sequence of Nematocida parisii strain ERTm3.</title>
        <authorList>
            <consortium name="The Broad Institute Genome Sequencing Platform"/>
            <consortium name="The Broad Institute Genome Sequencing Center for Infectious Disease"/>
            <person name="Cuomo C."/>
            <person name="Troemel E."/>
            <person name="Young S.K."/>
            <person name="Zeng Q."/>
            <person name="Gargeya S."/>
            <person name="Fitzgerald M."/>
            <person name="Haas B."/>
            <person name="Abouelleil A."/>
            <person name="Alvarado L."/>
            <person name="Arachchi H.M."/>
            <person name="Berlin A."/>
            <person name="Chapman S.B."/>
            <person name="Gearin G."/>
            <person name="Goldberg J."/>
            <person name="Griggs A."/>
            <person name="Gujja S."/>
            <person name="Hansen M."/>
            <person name="Heiman D."/>
            <person name="Howarth C."/>
            <person name="Larimer J."/>
            <person name="Lui A."/>
            <person name="MacDonald P.J.P."/>
            <person name="McCowen C."/>
            <person name="Montmayeur A."/>
            <person name="Murphy C."/>
            <person name="Neiman D."/>
            <person name="Pearson M."/>
            <person name="Priest M."/>
            <person name="Roberts A."/>
            <person name="Saif S."/>
            <person name="Shea T."/>
            <person name="Sisk P."/>
            <person name="Stolte C."/>
            <person name="Sykes S."/>
            <person name="Wortman J."/>
            <person name="Nusbaum C."/>
            <person name="Birren B."/>
        </authorList>
    </citation>
    <scope>NUCLEOTIDE SEQUENCE</scope>
    <source>
        <strain evidence="6">ERTm3</strain>
    </source>
</reference>
<dbReference type="VEuPathDB" id="MicrosporidiaDB:NEQG_00787"/>
<dbReference type="InterPro" id="IPR006838">
    <property type="entry name" value="ADTRP_AIG1"/>
</dbReference>
<feature type="transmembrane region" description="Helical" evidence="5">
    <location>
        <begin position="135"/>
        <end position="157"/>
    </location>
</feature>
<keyword evidence="7" id="KW-1185">Reference proteome</keyword>
<evidence type="ECO:0000313" key="7">
    <source>
        <dbReference type="Proteomes" id="UP000002872"/>
    </source>
</evidence>
<dbReference type="OMA" id="WHIDKSL"/>
<dbReference type="EMBL" id="GL870877">
    <property type="protein sequence ID" value="EIJ88968.1"/>
    <property type="molecule type" value="Genomic_DNA"/>
</dbReference>
<organism evidence="6 7">
    <name type="scientific">Nematocida parisii (strain ERTm3)</name>
    <name type="common">Nematode killer fungus</name>
    <dbReference type="NCBI Taxonomy" id="935791"/>
    <lineage>
        <taxon>Eukaryota</taxon>
        <taxon>Fungi</taxon>
        <taxon>Fungi incertae sedis</taxon>
        <taxon>Microsporidia</taxon>
        <taxon>Nematocida</taxon>
    </lineage>
</organism>
<dbReference type="AlphaFoldDB" id="I3EIC1"/>
<evidence type="ECO:0000313" key="6">
    <source>
        <dbReference type="EMBL" id="EIJ88968.1"/>
    </source>
</evidence>
<keyword evidence="3 5" id="KW-1133">Transmembrane helix</keyword>
<feature type="transmembrane region" description="Helical" evidence="5">
    <location>
        <begin position="164"/>
        <end position="183"/>
    </location>
</feature>
<dbReference type="Proteomes" id="UP000002872">
    <property type="component" value="Unassembled WGS sequence"/>
</dbReference>
<feature type="transmembrane region" description="Helical" evidence="5">
    <location>
        <begin position="93"/>
        <end position="115"/>
    </location>
</feature>
<proteinExistence type="predicted"/>
<dbReference type="GO" id="GO:0016020">
    <property type="term" value="C:membrane"/>
    <property type="evidence" value="ECO:0007669"/>
    <property type="project" value="InterPro"/>
</dbReference>
<keyword evidence="4 5" id="KW-0472">Membrane</keyword>
<comment type="subcellular location">
    <subcellularLocation>
        <location evidence="1">Endomembrane system</location>
        <topology evidence="1">Multi-pass membrane protein</topology>
    </subcellularLocation>
</comment>
<gene>
    <name evidence="6" type="ORF">NEQG_00787</name>
</gene>
<sequence>MKILGVPVAVKNKVAQNAVASLGIITSLYGNLDIGKPYRLRSPDLFSFLNRFYHLTHIGLILTAITLGMCIMYRGRCTSNTQKERVDNFMYKIYPNLFALTITVELFIPVSFWVMWHIDKSLVVNPSYYDGDDGISLFFNLCMHGFPTVFLLVEFFYIELLNTLASYGLLFLFFIGYIILMHVCYELNGYWPYGVIKTLTGTYRVLFFCVCYLSICTVYYMLTVINKYIWTRAHISTNNKKEKRTTEQEKVK</sequence>
<dbReference type="HOGENOM" id="CLU_1073974_0_0_1"/>
<evidence type="ECO:0000256" key="3">
    <source>
        <dbReference type="ARBA" id="ARBA00022989"/>
    </source>
</evidence>
<evidence type="ECO:0000256" key="1">
    <source>
        <dbReference type="ARBA" id="ARBA00004127"/>
    </source>
</evidence>
<dbReference type="FunCoup" id="I3EIC1">
    <property type="interactions" value="29"/>
</dbReference>
<dbReference type="OrthoDB" id="1898221at2759"/>